<evidence type="ECO:0000313" key="3">
    <source>
        <dbReference type="Proteomes" id="UP001139369"/>
    </source>
</evidence>
<feature type="signal peptide" evidence="1">
    <location>
        <begin position="1"/>
        <end position="19"/>
    </location>
</feature>
<accession>A0A9X2AM30</accession>
<proteinExistence type="predicted"/>
<sequence>MMKKYIYIMVIGLMLSACADSENTNTVISVLEDMTETDFVAIPDAKEIITQFGYEKNLWSSATFRYGRINSLIHNSRDLISLGQEKALLGNELERRRLVANFNKDVEDILNKPKDSSTYNHSSIWLPIVEELKVLQKDSISKCKLYVFSDLQENTRWFSVFRVADIHLLESQRDALVKMFLGKSQGIMPSKFIEVIVVYQPKTIAEDELFQKLKQLYVQLFSSLGISIKFTANLNSKI</sequence>
<dbReference type="AlphaFoldDB" id="A0A9X2AM30"/>
<evidence type="ECO:0000313" key="2">
    <source>
        <dbReference type="EMBL" id="MCI2229920.1"/>
    </source>
</evidence>
<dbReference type="Proteomes" id="UP001139369">
    <property type="component" value="Unassembled WGS sequence"/>
</dbReference>
<reference evidence="2" key="1">
    <citation type="submission" date="2022-02" db="EMBL/GenBank/DDBJ databases">
        <title>Polaribacter sp. MSW13, isolated from seawater.</title>
        <authorList>
            <person name="Kristyanto S."/>
            <person name="Jung J."/>
            <person name="Jeon C.O."/>
        </authorList>
    </citation>
    <scope>NUCLEOTIDE SEQUENCE</scope>
    <source>
        <strain evidence="2">MSW13</strain>
    </source>
</reference>
<dbReference type="PROSITE" id="PS51257">
    <property type="entry name" value="PROKAR_LIPOPROTEIN"/>
    <property type="match status" value="1"/>
</dbReference>
<evidence type="ECO:0000256" key="1">
    <source>
        <dbReference type="SAM" id="SignalP"/>
    </source>
</evidence>
<organism evidence="2 3">
    <name type="scientific">Polaribacter marinus</name>
    <dbReference type="NCBI Taxonomy" id="2916838"/>
    <lineage>
        <taxon>Bacteria</taxon>
        <taxon>Pseudomonadati</taxon>
        <taxon>Bacteroidota</taxon>
        <taxon>Flavobacteriia</taxon>
        <taxon>Flavobacteriales</taxon>
        <taxon>Flavobacteriaceae</taxon>
    </lineage>
</organism>
<evidence type="ECO:0008006" key="4">
    <source>
        <dbReference type="Google" id="ProtNLM"/>
    </source>
</evidence>
<comment type="caution">
    <text evidence="2">The sequence shown here is derived from an EMBL/GenBank/DDBJ whole genome shotgun (WGS) entry which is preliminary data.</text>
</comment>
<keyword evidence="3" id="KW-1185">Reference proteome</keyword>
<keyword evidence="1" id="KW-0732">Signal</keyword>
<gene>
    <name evidence="2" type="ORF">MC378_12150</name>
</gene>
<name>A0A9X2AM30_9FLAO</name>
<dbReference type="EMBL" id="JAKQYM010000009">
    <property type="protein sequence ID" value="MCI2229920.1"/>
    <property type="molecule type" value="Genomic_DNA"/>
</dbReference>
<feature type="chain" id="PRO_5040827433" description="Lipoprotein" evidence="1">
    <location>
        <begin position="20"/>
        <end position="238"/>
    </location>
</feature>
<protein>
    <recommendedName>
        <fullName evidence="4">Lipoprotein</fullName>
    </recommendedName>
</protein>